<feature type="region of interest" description="Disordered" evidence="1">
    <location>
        <begin position="102"/>
        <end position="153"/>
    </location>
</feature>
<organism evidence="4 5">
    <name type="scientific">Chlamydomonas eustigma</name>
    <dbReference type="NCBI Taxonomy" id="1157962"/>
    <lineage>
        <taxon>Eukaryota</taxon>
        <taxon>Viridiplantae</taxon>
        <taxon>Chlorophyta</taxon>
        <taxon>core chlorophytes</taxon>
        <taxon>Chlorophyceae</taxon>
        <taxon>CS clade</taxon>
        <taxon>Chlamydomonadales</taxon>
        <taxon>Chlamydomonadaceae</taxon>
        <taxon>Chlamydomonas</taxon>
    </lineage>
</organism>
<dbReference type="PANTHER" id="PTHR31596:SF1">
    <property type="entry name" value="T-CELL ACTIVATION INHIBITOR, MITOCHONDRIAL"/>
    <property type="match status" value="1"/>
</dbReference>
<accession>A0A250X1Z3</accession>
<feature type="compositionally biased region" description="Polar residues" evidence="1">
    <location>
        <begin position="135"/>
        <end position="144"/>
    </location>
</feature>
<dbReference type="PANTHER" id="PTHR31596">
    <property type="entry name" value="T-CELL ACTIVATION INHIBITOR, MITOCHONDRIAL"/>
    <property type="match status" value="1"/>
</dbReference>
<reference evidence="4 5" key="1">
    <citation type="submission" date="2017-08" db="EMBL/GenBank/DDBJ databases">
        <title>Acidophilic green algal genome provides insights into adaptation to an acidic environment.</title>
        <authorList>
            <person name="Hirooka S."/>
            <person name="Hirose Y."/>
            <person name="Kanesaki Y."/>
            <person name="Higuchi S."/>
            <person name="Fujiwara T."/>
            <person name="Onuma R."/>
            <person name="Era A."/>
            <person name="Ohbayashi R."/>
            <person name="Uzuka A."/>
            <person name="Nozaki H."/>
            <person name="Yoshikawa H."/>
            <person name="Miyagishima S.Y."/>
        </authorList>
    </citation>
    <scope>NUCLEOTIDE SEQUENCE [LARGE SCALE GENOMIC DNA]</scope>
    <source>
        <strain evidence="4 5">NIES-2499</strain>
    </source>
</reference>
<dbReference type="Pfam" id="PF14687">
    <property type="entry name" value="DUF4460"/>
    <property type="match status" value="1"/>
</dbReference>
<name>A0A250X1Z3_9CHLO</name>
<dbReference type="AlphaFoldDB" id="A0A250X1Z3"/>
<evidence type="ECO:0000259" key="3">
    <source>
        <dbReference type="Pfam" id="PF14688"/>
    </source>
</evidence>
<dbReference type="EMBL" id="BEGY01000022">
    <property type="protein sequence ID" value="GAX77091.1"/>
    <property type="molecule type" value="Genomic_DNA"/>
</dbReference>
<feature type="domain" description="DUF4460" evidence="2">
    <location>
        <begin position="34"/>
        <end position="102"/>
    </location>
</feature>
<feature type="domain" description="DUF4461" evidence="3">
    <location>
        <begin position="215"/>
        <end position="534"/>
    </location>
</feature>
<evidence type="ECO:0000313" key="4">
    <source>
        <dbReference type="EMBL" id="GAX77091.1"/>
    </source>
</evidence>
<evidence type="ECO:0008006" key="6">
    <source>
        <dbReference type="Google" id="ProtNLM"/>
    </source>
</evidence>
<evidence type="ECO:0000313" key="5">
    <source>
        <dbReference type="Proteomes" id="UP000232323"/>
    </source>
</evidence>
<evidence type="ECO:0000259" key="2">
    <source>
        <dbReference type="Pfam" id="PF14687"/>
    </source>
</evidence>
<dbReference type="Proteomes" id="UP000232323">
    <property type="component" value="Unassembled WGS sequence"/>
</dbReference>
<keyword evidence="5" id="KW-1185">Reference proteome</keyword>
<dbReference type="InterPro" id="IPR027989">
    <property type="entry name" value="DUF4461"/>
</dbReference>
<dbReference type="Pfam" id="PF14688">
    <property type="entry name" value="DUF4461"/>
    <property type="match status" value="1"/>
</dbReference>
<sequence>MQFQRIWSLTNRLPCRPCAAWVRPLQTMEHVDDGIKEVLRRLYKLVHPDLFADNRTAQLENERSFKLLQEYLQLSQSSDARSPVARTVFSFTFYLRKSDESEGRLKTGERQNGGEAHVKGGNTGSMHAPEENSHEQTASRSMPSVTEGDPIGRDSCMFHKVEVSLPPPQPQPAGSKKKFSPSVRRGLAKLFTACGLPGVFSEAVGKDDHQDTSSSLSAFLPEAVEQLRLRAIDIVDPRVKLANLRGALRLGKQVLVSFPSQCDLSPQQCVQLVMRLVSVFDSCPGLDVKGCKILIGDTPTGIDRLGHLCLHHEDRDEEWREMLLQVDIKFVLNRLEYVKSVRALEMKASSSSGLTSIYTTPTHLPEPSYRSFIEGLLDHSSAHGYVAEGKFHQLSICVLPAHVRHTAQGSPLGIAIPDGVALDHELGVMHVTDDLDAACVYDAVRLWGDRALLAVKAHAAYEKENAMRLGHLRRVLHLKHLTKDPRLSARYFDQACTRLLEQADALGNVLDGSSIHIGFKTRMALDRLYIEIAWDFTE</sequence>
<dbReference type="InterPro" id="IPR027986">
    <property type="entry name" value="TCAIM"/>
</dbReference>
<dbReference type="InterPro" id="IPR028031">
    <property type="entry name" value="DUF4460"/>
</dbReference>
<proteinExistence type="predicted"/>
<dbReference type="GO" id="GO:0005739">
    <property type="term" value="C:mitochondrion"/>
    <property type="evidence" value="ECO:0007669"/>
    <property type="project" value="TreeGrafter"/>
</dbReference>
<comment type="caution">
    <text evidence="4">The sequence shown here is derived from an EMBL/GenBank/DDBJ whole genome shotgun (WGS) entry which is preliminary data.</text>
</comment>
<gene>
    <name evidence="4" type="ORF">CEUSTIGMA_g4537.t1</name>
</gene>
<protein>
    <recommendedName>
        <fullName evidence="6">DUF4460 domain-containing protein</fullName>
    </recommendedName>
</protein>
<dbReference type="OrthoDB" id="1888383at2759"/>
<evidence type="ECO:0000256" key="1">
    <source>
        <dbReference type="SAM" id="MobiDB-lite"/>
    </source>
</evidence>